<reference evidence="1" key="2">
    <citation type="submission" date="2014-07" db="EMBL/GenBank/DDBJ databases">
        <title>Initial genome analysis of the psychrotolerant acidophile Acidithiobacillus ferrivorans CF27: insights into iron and sulfur oxidation pathways and into biofilm formation.</title>
        <authorList>
            <person name="Talla E."/>
            <person name="Hedrich S."/>
            <person name="Mangenot S."/>
            <person name="Ji B."/>
            <person name="Johnson D.B."/>
            <person name="Barbe V."/>
            <person name="Bonnefoy V."/>
        </authorList>
    </citation>
    <scope>NUCLEOTIDE SEQUENCE [LARGE SCALE GENOMIC DNA]</scope>
    <source>
        <strain evidence="1">CF27</strain>
    </source>
</reference>
<dbReference type="EMBL" id="LT841305">
    <property type="protein sequence ID" value="SMH65206.1"/>
    <property type="molecule type" value="Genomic_DNA"/>
</dbReference>
<dbReference type="Gene3D" id="1.10.10.10">
    <property type="entry name" value="Winged helix-like DNA-binding domain superfamily/Winged helix DNA-binding domain"/>
    <property type="match status" value="1"/>
</dbReference>
<organism evidence="1">
    <name type="scientific">Acidithiobacillus ferrivorans</name>
    <dbReference type="NCBI Taxonomy" id="160808"/>
    <lineage>
        <taxon>Bacteria</taxon>
        <taxon>Pseudomonadati</taxon>
        <taxon>Pseudomonadota</taxon>
        <taxon>Acidithiobacillia</taxon>
        <taxon>Acidithiobacillales</taxon>
        <taxon>Acidithiobacillaceae</taxon>
        <taxon>Acidithiobacillus</taxon>
    </lineage>
</organism>
<sequence>MTDHLQPRLRILLAEAIAVGPGKAELLRHIREKGSISAAARTMNMSYRRAWLLVDTMNHCFLAPLVGTATGGSHGGGAHLTEMGEEILKRYEAMESKANAALAPDIAEFRKLMQLHTPEENAS</sequence>
<dbReference type="PANTHER" id="PTHR30432:SF1">
    <property type="entry name" value="DNA-BINDING TRANSCRIPTIONAL DUAL REGULATOR MODE"/>
    <property type="match status" value="1"/>
</dbReference>
<reference evidence="2 3" key="3">
    <citation type="submission" date="2017-03" db="EMBL/GenBank/DDBJ databases">
        <authorList>
            <person name="Regsiter A."/>
            <person name="William W."/>
        </authorList>
    </citation>
    <scope>NUCLEOTIDE SEQUENCE [LARGE SCALE GENOMIC DNA]</scope>
    <source>
        <strain evidence="2">PRJEB5721</strain>
    </source>
</reference>
<dbReference type="InterPro" id="IPR036390">
    <property type="entry name" value="WH_DNA-bd_sf"/>
</dbReference>
<dbReference type="SUPFAM" id="SSF46785">
    <property type="entry name" value="Winged helix' DNA-binding domain"/>
    <property type="match status" value="1"/>
</dbReference>
<proteinExistence type="predicted"/>
<evidence type="ECO:0000313" key="2">
    <source>
        <dbReference type="EMBL" id="SMH65206.1"/>
    </source>
</evidence>
<reference evidence="1" key="1">
    <citation type="submission" date="2014-03" db="EMBL/GenBank/DDBJ databases">
        <authorList>
            <person name="Genoscope - CEA"/>
        </authorList>
    </citation>
    <scope>NUCLEOTIDE SEQUENCE [LARGE SCALE GENOMIC DNA]</scope>
    <source>
        <strain evidence="1">CF27</strain>
    </source>
</reference>
<keyword evidence="3" id="KW-1185">Reference proteome</keyword>
<evidence type="ECO:0000313" key="3">
    <source>
        <dbReference type="Proteomes" id="UP000193925"/>
    </source>
</evidence>
<dbReference type="PANTHER" id="PTHR30432">
    <property type="entry name" value="TRANSCRIPTIONAL REGULATOR MODE"/>
    <property type="match status" value="1"/>
</dbReference>
<evidence type="ECO:0000313" key="1">
    <source>
        <dbReference type="EMBL" id="CDQ12250.1"/>
    </source>
</evidence>
<protein>
    <submittedName>
        <fullName evidence="1 2">Transcriptional regulator, ModE family</fullName>
    </submittedName>
</protein>
<dbReference type="RefSeq" id="WP_035190163.1">
    <property type="nucleotide sequence ID" value="NZ_CCCS020000001.1"/>
</dbReference>
<name>A0A060UV05_9PROT</name>
<accession>A0A060UV05</accession>
<dbReference type="AlphaFoldDB" id="A0A060UV05"/>
<dbReference type="Proteomes" id="UP000193925">
    <property type="component" value="Chromosome AFERRI"/>
</dbReference>
<dbReference type="InterPro" id="IPR036388">
    <property type="entry name" value="WH-like_DNA-bd_sf"/>
</dbReference>
<dbReference type="InterPro" id="IPR051815">
    <property type="entry name" value="Molybdate_resp_trans_reg"/>
</dbReference>
<dbReference type="EMBL" id="CCCS020000001">
    <property type="protein sequence ID" value="CDQ12250.1"/>
    <property type="molecule type" value="Genomic_DNA"/>
</dbReference>
<gene>
    <name evidence="1" type="ORF">AFERRI_10073</name>
    <name evidence="2" type="ORF">AFERRI_11241</name>
</gene>